<protein>
    <recommendedName>
        <fullName evidence="4">Protein POLYCHOME</fullName>
    </recommendedName>
</protein>
<dbReference type="InterPro" id="IPR034590">
    <property type="entry name" value="POLYCHOME/GIG1"/>
</dbReference>
<dbReference type="EMBL" id="JAXIOK010000018">
    <property type="protein sequence ID" value="KAK4749495.1"/>
    <property type="molecule type" value="Genomic_DNA"/>
</dbReference>
<reference evidence="2 3" key="1">
    <citation type="journal article" date="2023" name="Hortic Res">
        <title>Pangenome of water caltrop reveals structural variations and asymmetric subgenome divergence after allopolyploidization.</title>
        <authorList>
            <person name="Zhang X."/>
            <person name="Chen Y."/>
            <person name="Wang L."/>
            <person name="Yuan Y."/>
            <person name="Fang M."/>
            <person name="Shi L."/>
            <person name="Lu R."/>
            <person name="Comes H.P."/>
            <person name="Ma Y."/>
            <person name="Chen Y."/>
            <person name="Huang G."/>
            <person name="Zhou Y."/>
            <person name="Zheng Z."/>
            <person name="Qiu Y."/>
        </authorList>
    </citation>
    <scope>NUCLEOTIDE SEQUENCE [LARGE SCALE GENOMIC DNA]</scope>
    <source>
        <tissue evidence="2">Roots</tissue>
    </source>
</reference>
<organism evidence="2 3">
    <name type="scientific">Trapa incisa</name>
    <dbReference type="NCBI Taxonomy" id="236973"/>
    <lineage>
        <taxon>Eukaryota</taxon>
        <taxon>Viridiplantae</taxon>
        <taxon>Streptophyta</taxon>
        <taxon>Embryophyta</taxon>
        <taxon>Tracheophyta</taxon>
        <taxon>Spermatophyta</taxon>
        <taxon>Magnoliopsida</taxon>
        <taxon>eudicotyledons</taxon>
        <taxon>Gunneridae</taxon>
        <taxon>Pentapetalae</taxon>
        <taxon>rosids</taxon>
        <taxon>malvids</taxon>
        <taxon>Myrtales</taxon>
        <taxon>Lythraceae</taxon>
        <taxon>Trapa</taxon>
    </lineage>
</organism>
<feature type="region of interest" description="Disordered" evidence="1">
    <location>
        <begin position="241"/>
        <end position="261"/>
    </location>
</feature>
<evidence type="ECO:0000313" key="3">
    <source>
        <dbReference type="Proteomes" id="UP001345219"/>
    </source>
</evidence>
<evidence type="ECO:0000256" key="1">
    <source>
        <dbReference type="SAM" id="MobiDB-lite"/>
    </source>
</evidence>
<dbReference type="GO" id="GO:0005634">
    <property type="term" value="C:nucleus"/>
    <property type="evidence" value="ECO:0007669"/>
    <property type="project" value="InterPro"/>
</dbReference>
<evidence type="ECO:0000313" key="2">
    <source>
        <dbReference type="EMBL" id="KAK4749495.1"/>
    </source>
</evidence>
<keyword evidence="3" id="KW-1185">Reference proteome</keyword>
<dbReference type="PANTHER" id="PTHR35119">
    <property type="entry name" value="PROTEIN POLYCHOME"/>
    <property type="match status" value="1"/>
</dbReference>
<evidence type="ECO:0008006" key="4">
    <source>
        <dbReference type="Google" id="ProtNLM"/>
    </source>
</evidence>
<proteinExistence type="predicted"/>
<feature type="region of interest" description="Disordered" evidence="1">
    <location>
        <begin position="86"/>
        <end position="113"/>
    </location>
</feature>
<feature type="region of interest" description="Disordered" evidence="1">
    <location>
        <begin position="28"/>
        <end position="49"/>
    </location>
</feature>
<dbReference type="PANTHER" id="PTHR35119:SF1">
    <property type="entry name" value="PROTEIN POLYCHOME"/>
    <property type="match status" value="1"/>
</dbReference>
<accession>A0AAN7GML0</accession>
<sequence length="261" mass="28871">MPESRDRLVRPVDVAAAFSRRRSGILGVLSDERDGGPFPFEPPIQQRSPGIALGRGTAHGRGGRLGRGALGTPRVGIARSRNLYRSPLAGGENTPITGSAGRRRGRGRPVNSLLPSWYPRSPFRDITSVMRALERRRSRFGEIEGREIDSPLPSGPRTLSSSLQLQGAHLEHKALSVTPSSSTRKMEFCPPVGKVPKILLNITNKPIENDSTESLTPQKKLLNQIDTVEKEVLDELRKLKRTPSAKKAERDKRIRTLQLMR</sequence>
<dbReference type="GO" id="GO:0051783">
    <property type="term" value="P:regulation of nuclear division"/>
    <property type="evidence" value="ECO:0007669"/>
    <property type="project" value="InterPro"/>
</dbReference>
<dbReference type="Proteomes" id="UP001345219">
    <property type="component" value="Chromosome 21"/>
</dbReference>
<comment type="caution">
    <text evidence="2">The sequence shown here is derived from an EMBL/GenBank/DDBJ whole genome shotgun (WGS) entry which is preliminary data.</text>
</comment>
<name>A0AAN7GML0_9MYRT</name>
<gene>
    <name evidence="2" type="ORF">SAY87_026944</name>
</gene>
<dbReference type="AlphaFoldDB" id="A0AAN7GML0"/>